<evidence type="ECO:0000256" key="2">
    <source>
        <dbReference type="ARBA" id="ARBA00022490"/>
    </source>
</evidence>
<keyword evidence="2" id="KW-0963">Cytoplasm</keyword>
<dbReference type="STRING" id="2082308.A0A2K1QHU2"/>
<proteinExistence type="predicted"/>
<dbReference type="PANTHER" id="PTHR45994">
    <property type="entry name" value="FI21225P1"/>
    <property type="match status" value="1"/>
</dbReference>
<gene>
    <name evidence="5" type="ORF">CAC42_1740</name>
</gene>
<comment type="caution">
    <text evidence="5">The sequence shown here is derived from an EMBL/GenBank/DDBJ whole genome shotgun (WGS) entry which is preliminary data.</text>
</comment>
<dbReference type="Pfam" id="PF11701">
    <property type="entry name" value="UNC45-central"/>
    <property type="match status" value="1"/>
</dbReference>
<dbReference type="EMBL" id="NKHZ01000082">
    <property type="protein sequence ID" value="PNS14718.1"/>
    <property type="molecule type" value="Genomic_DNA"/>
</dbReference>
<evidence type="ECO:0000259" key="4">
    <source>
        <dbReference type="Pfam" id="PF11701"/>
    </source>
</evidence>
<dbReference type="InterPro" id="IPR011989">
    <property type="entry name" value="ARM-like"/>
</dbReference>
<keyword evidence="6" id="KW-1185">Reference proteome</keyword>
<feature type="domain" description="UNC-45/Cro1/She4 central" evidence="4">
    <location>
        <begin position="226"/>
        <end position="383"/>
    </location>
</feature>
<comment type="subcellular location">
    <subcellularLocation>
        <location evidence="1">Cytoplasm</location>
    </subcellularLocation>
</comment>
<dbReference type="Gene3D" id="1.25.10.10">
    <property type="entry name" value="Leucine-rich Repeat Variant"/>
    <property type="match status" value="1"/>
</dbReference>
<keyword evidence="3" id="KW-0175">Coiled coil</keyword>
<dbReference type="OrthoDB" id="199930at2759"/>
<protein>
    <recommendedName>
        <fullName evidence="4">UNC-45/Cro1/She4 central domain-containing protein</fullName>
    </recommendedName>
</protein>
<sequence length="842" mass="92295">MADDNVTQRVERLVTDARALLTSNDRVGASNAAREALQLQPQHPATLDLLRELQTSQSTSTIVKAVDTYTSSWKEHDGKECLKELQQHASGLDDAQAELCLGLLVDRRNSNSKSDDADTCVKVLLRESTAAKKALVTRLQRDLTITFERLWVLGQSSIVMMLSLVLDKSQWTPGPEYDQVLRGMFQLLLTKLIEAGQDHTVWAVGGIVMILGAAPEQCKDLCDPDAFSIILENMDIRSPDDLRKGCMSAMKLMLQVAGDEGQRYLRKFVTAKVARGTNEDLIVAFSAASATFPILPVPAAQLFLTEGFLQNLMPKLQANTRSPVDRRSHKIEHSALELVSAACQDKACRTAIAKYCIIWLQDVAETGSDVECTSLAALVLAKTHDIKGDSVSPTSSRDPEHLATTLANLLVNAGSNAESDAAVRNSIEGLSYLSMEPRAKEVIINNDKLLDKLAQLLKNADEKDKWVVDTGCLTIFSFLTQYKDKKSEEDKRIEQLKAYSESSRPVPEDPLDDDDHVRARCRKVLESELVPAILSRVRSAKDSHLHWIVRILLSLAQEPKSRGRLSQIGSIRALISIHTRLKDSPSAGTNPDTLLRTSHALAKILISVNPNHTFTSSLPGTAAVRPLADLLRAQSDPQISLLATFESLLALTNIASMDAEAARELIIRDYHDQIFDLVLQDNKMVSRAATELVCNLMASPQMVMLYCDGTPRAKHRLTVLVAVTDSEDGAQRRAAGGALAQLTQWDKGAEALVGEDKSVKRVVDCCRHEEGDEKAWREMLHRALVVLGNLIEAQGSVGEQARRKVKEQKGKEVLAGVIKELGSGGEDGMLKGLAASVLQKLG</sequence>
<dbReference type="AlphaFoldDB" id="A0A2K1QHU2"/>
<dbReference type="GO" id="GO:0051879">
    <property type="term" value="F:Hsp90 protein binding"/>
    <property type="evidence" value="ECO:0007669"/>
    <property type="project" value="TreeGrafter"/>
</dbReference>
<dbReference type="GO" id="GO:0005737">
    <property type="term" value="C:cytoplasm"/>
    <property type="evidence" value="ECO:0007669"/>
    <property type="project" value="UniProtKB-SubCell"/>
</dbReference>
<accession>A0A2K1QHU2</accession>
<dbReference type="InterPro" id="IPR024660">
    <property type="entry name" value="UCS_central_dom"/>
</dbReference>
<dbReference type="SUPFAM" id="SSF48371">
    <property type="entry name" value="ARM repeat"/>
    <property type="match status" value="1"/>
</dbReference>
<dbReference type="Proteomes" id="UP000243797">
    <property type="component" value="Unassembled WGS sequence"/>
</dbReference>
<evidence type="ECO:0000313" key="5">
    <source>
        <dbReference type="EMBL" id="PNS14718.1"/>
    </source>
</evidence>
<evidence type="ECO:0000313" key="6">
    <source>
        <dbReference type="Proteomes" id="UP000243797"/>
    </source>
</evidence>
<evidence type="ECO:0000256" key="1">
    <source>
        <dbReference type="ARBA" id="ARBA00004496"/>
    </source>
</evidence>
<evidence type="ECO:0000256" key="3">
    <source>
        <dbReference type="SAM" id="Coils"/>
    </source>
</evidence>
<dbReference type="PANTHER" id="PTHR45994:SF1">
    <property type="entry name" value="FI21225P1"/>
    <property type="match status" value="1"/>
</dbReference>
<dbReference type="Gene3D" id="1.25.10.100">
    <property type="match status" value="1"/>
</dbReference>
<dbReference type="FunCoup" id="A0A2K1QHU2">
    <property type="interactions" value="100"/>
</dbReference>
<dbReference type="InterPro" id="IPR016024">
    <property type="entry name" value="ARM-type_fold"/>
</dbReference>
<dbReference type="InParanoid" id="A0A2K1QHU2"/>
<feature type="coiled-coil region" evidence="3">
    <location>
        <begin position="439"/>
        <end position="499"/>
    </location>
</feature>
<reference evidence="5 6" key="1">
    <citation type="submission" date="2017-06" db="EMBL/GenBank/DDBJ databases">
        <title>Draft genome sequence of a variant of Elsinoe murrayae.</title>
        <authorList>
            <person name="Cheng Q."/>
        </authorList>
    </citation>
    <scope>NUCLEOTIDE SEQUENCE [LARGE SCALE GENOMIC DNA]</scope>
    <source>
        <strain evidence="5 6">CQ-2017a</strain>
    </source>
</reference>
<organism evidence="5 6">
    <name type="scientific">Sphaceloma murrayae</name>
    <dbReference type="NCBI Taxonomy" id="2082308"/>
    <lineage>
        <taxon>Eukaryota</taxon>
        <taxon>Fungi</taxon>
        <taxon>Dikarya</taxon>
        <taxon>Ascomycota</taxon>
        <taxon>Pezizomycotina</taxon>
        <taxon>Dothideomycetes</taxon>
        <taxon>Dothideomycetidae</taxon>
        <taxon>Myriangiales</taxon>
        <taxon>Elsinoaceae</taxon>
        <taxon>Sphaceloma</taxon>
    </lineage>
</organism>
<name>A0A2K1QHU2_9PEZI</name>